<evidence type="ECO:0000256" key="3">
    <source>
        <dbReference type="ARBA" id="ARBA00022777"/>
    </source>
</evidence>
<protein>
    <submittedName>
        <fullName evidence="5">Sporulation protein</fullName>
    </submittedName>
</protein>
<dbReference type="Gene3D" id="1.10.287.130">
    <property type="match status" value="1"/>
</dbReference>
<keyword evidence="3" id="KW-0418">Kinase</keyword>
<evidence type="ECO:0000313" key="6">
    <source>
        <dbReference type="Proteomes" id="UP000319578"/>
    </source>
</evidence>
<keyword evidence="2" id="KW-0808">Transferase</keyword>
<sequence length="196" mass="22511">MNEMGYERRLFTQQTDQLLDVLNRQRHDWLNHVQVLLGYLHLNRTEQGEAHLKRIAQMAMQESMVARLNSSLLSVFFLTFNALNKDMLLEVDVCNHVDLTRIALDEKHLFQLVSEILCTANDHVDQSGYEPANMQVTLSTGESGVHFRFDLAGGLCASGLEELEKLIRKSEQSTVEVTEWIHTEKEWVLDLVVPFA</sequence>
<dbReference type="InterPro" id="IPR037100">
    <property type="entry name" value="Spo0B_C_sf"/>
</dbReference>
<accession>A0ABQ0TT42</accession>
<keyword evidence="1" id="KW-0597">Phosphoprotein</keyword>
<evidence type="ECO:0000259" key="4">
    <source>
        <dbReference type="SMART" id="SM01317"/>
    </source>
</evidence>
<evidence type="ECO:0000256" key="2">
    <source>
        <dbReference type="ARBA" id="ARBA00022679"/>
    </source>
</evidence>
<dbReference type="InterPro" id="IPR039506">
    <property type="entry name" value="SPOB_a"/>
</dbReference>
<dbReference type="InterPro" id="IPR016120">
    <property type="entry name" value="Sig_transdc_His_kin_SpoOB"/>
</dbReference>
<feature type="domain" description="Sporulation initiation phosphotransferase B C-terminal" evidence="4">
    <location>
        <begin position="70"/>
        <end position="189"/>
    </location>
</feature>
<comment type="caution">
    <text evidence="5">The sequence shown here is derived from an EMBL/GenBank/DDBJ whole genome shotgun (WGS) entry which is preliminary data.</text>
</comment>
<proteinExistence type="predicted"/>
<dbReference type="InterPro" id="IPR016122">
    <property type="entry name" value="SpoOB_C"/>
</dbReference>
<dbReference type="Pfam" id="PF14689">
    <property type="entry name" value="SPOB_a"/>
    <property type="match status" value="1"/>
</dbReference>
<dbReference type="Proteomes" id="UP000319578">
    <property type="component" value="Unassembled WGS sequence"/>
</dbReference>
<dbReference type="SMART" id="SM01317">
    <property type="entry name" value="SPOB_ab"/>
    <property type="match status" value="1"/>
</dbReference>
<dbReference type="EMBL" id="BJON01000019">
    <property type="protein sequence ID" value="GED71016.1"/>
    <property type="molecule type" value="Genomic_DNA"/>
</dbReference>
<keyword evidence="6" id="KW-1185">Reference proteome</keyword>
<dbReference type="Gene3D" id="3.30.565.30">
    <property type="entry name" value="Sporulation initiation phosphotransferase B (SpoOB), C-terminal domain"/>
    <property type="match status" value="1"/>
</dbReference>
<organism evidence="5 6">
    <name type="scientific">Brevibacillus reuszeri</name>
    <dbReference type="NCBI Taxonomy" id="54915"/>
    <lineage>
        <taxon>Bacteria</taxon>
        <taxon>Bacillati</taxon>
        <taxon>Bacillota</taxon>
        <taxon>Bacilli</taxon>
        <taxon>Bacillales</taxon>
        <taxon>Paenibacillaceae</taxon>
        <taxon>Brevibacillus</taxon>
    </lineage>
</organism>
<dbReference type="Pfam" id="PF14682">
    <property type="entry name" value="SPOB_ab"/>
    <property type="match status" value="1"/>
</dbReference>
<reference evidence="5 6" key="1">
    <citation type="submission" date="2019-06" db="EMBL/GenBank/DDBJ databases">
        <title>Whole genome shotgun sequence of Brevibacillus reuszeri NBRC 15719.</title>
        <authorList>
            <person name="Hosoyama A."/>
            <person name="Uohara A."/>
            <person name="Ohji S."/>
            <person name="Ichikawa N."/>
        </authorList>
    </citation>
    <scope>NUCLEOTIDE SEQUENCE [LARGE SCALE GENOMIC DNA]</scope>
    <source>
        <strain evidence="5 6">NBRC 15719</strain>
    </source>
</reference>
<gene>
    <name evidence="5" type="primary">spo0B</name>
    <name evidence="5" type="ORF">BRE01_47180</name>
</gene>
<evidence type="ECO:0000256" key="1">
    <source>
        <dbReference type="ARBA" id="ARBA00022553"/>
    </source>
</evidence>
<evidence type="ECO:0000313" key="5">
    <source>
        <dbReference type="EMBL" id="GED71016.1"/>
    </source>
</evidence>
<dbReference type="SUPFAM" id="SSF55890">
    <property type="entry name" value="Sporulation response regulatory protein Spo0B"/>
    <property type="match status" value="1"/>
</dbReference>
<name>A0ABQ0TT42_9BACL</name>